<organism evidence="2 3">
    <name type="scientific">Candidatus [Bacteroides] periocalifornicus</name>
    <dbReference type="NCBI Taxonomy" id="1702214"/>
    <lineage>
        <taxon>Bacteria</taxon>
        <taxon>Pseudomonadati</taxon>
        <taxon>Bacteroidota</taxon>
    </lineage>
</organism>
<dbReference type="Gene3D" id="1.20.1640.10">
    <property type="entry name" value="Multidrug efflux transporter AcrB transmembrane domain"/>
    <property type="match status" value="1"/>
</dbReference>
<evidence type="ECO:0000313" key="2">
    <source>
        <dbReference type="EMBL" id="KQM08679.1"/>
    </source>
</evidence>
<name>A0A0Q4B7V3_9BACT</name>
<proteinExistence type="predicted"/>
<dbReference type="InterPro" id="IPR001036">
    <property type="entry name" value="Acrflvin-R"/>
</dbReference>
<gene>
    <name evidence="2" type="ORF">AL399_06080</name>
</gene>
<dbReference type="PATRIC" id="fig|1702214.3.peg.477"/>
<dbReference type="PANTHER" id="PTHR32063">
    <property type="match status" value="1"/>
</dbReference>
<keyword evidence="1" id="KW-1133">Transmembrane helix</keyword>
<dbReference type="EMBL" id="LIIK01000026">
    <property type="protein sequence ID" value="KQM08679.1"/>
    <property type="molecule type" value="Genomic_DNA"/>
</dbReference>
<dbReference type="PANTHER" id="PTHR32063:SF9">
    <property type="entry name" value="SIMILAR TO MULTIDRUG RESISTANCE PROTEIN MEXB"/>
    <property type="match status" value="1"/>
</dbReference>
<dbReference type="GO" id="GO:0042910">
    <property type="term" value="F:xenobiotic transmembrane transporter activity"/>
    <property type="evidence" value="ECO:0007669"/>
    <property type="project" value="TreeGrafter"/>
</dbReference>
<comment type="caution">
    <text evidence="2">The sequence shown here is derived from an EMBL/GenBank/DDBJ whole genome shotgun (WGS) entry which is preliminary data.</text>
</comment>
<protein>
    <submittedName>
        <fullName evidence="2">Uncharacterized protein</fullName>
    </submittedName>
</protein>
<dbReference type="Proteomes" id="UP000054172">
    <property type="component" value="Unassembled WGS sequence"/>
</dbReference>
<sequence>MKLKLFIDRPILAGVISVLILMLGIIGSTQLPIEQFPSIAPPTISVSTSYMGASAETVMKSVIVPLEEAINGVENMLYMTSNATNTGGGNITVFFKQGTNADTVIFPQQIPPAWPT</sequence>
<evidence type="ECO:0000313" key="3">
    <source>
        <dbReference type="Proteomes" id="UP000054172"/>
    </source>
</evidence>
<accession>A0A0Q4B7V3</accession>
<keyword evidence="3" id="KW-1185">Reference proteome</keyword>
<keyword evidence="1" id="KW-0812">Transmembrane</keyword>
<feature type="transmembrane region" description="Helical" evidence="1">
    <location>
        <begin position="12"/>
        <end position="33"/>
    </location>
</feature>
<dbReference type="GO" id="GO:0005886">
    <property type="term" value="C:plasma membrane"/>
    <property type="evidence" value="ECO:0007669"/>
    <property type="project" value="TreeGrafter"/>
</dbReference>
<evidence type="ECO:0000256" key="1">
    <source>
        <dbReference type="SAM" id="Phobius"/>
    </source>
</evidence>
<dbReference type="PRINTS" id="PR00702">
    <property type="entry name" value="ACRIFLAVINRP"/>
</dbReference>
<reference evidence="2" key="1">
    <citation type="submission" date="2015-08" db="EMBL/GenBank/DDBJ databases">
        <title>Candidatus Bacteriodes Periocalifornicus.</title>
        <authorList>
            <person name="McLean J.S."/>
            <person name="Kelley S."/>
        </authorList>
    </citation>
    <scope>NUCLEOTIDE SEQUENCE [LARGE SCALE GENOMIC DNA]</scope>
    <source>
        <strain evidence="2">12B</strain>
    </source>
</reference>
<dbReference type="STRING" id="1702214.AL399_06080"/>
<dbReference type="AlphaFoldDB" id="A0A0Q4B7V3"/>
<dbReference type="Pfam" id="PF00873">
    <property type="entry name" value="ACR_tran"/>
    <property type="match status" value="1"/>
</dbReference>
<dbReference type="Gene3D" id="3.30.70.1430">
    <property type="entry name" value="Multidrug efflux transporter AcrB pore domain"/>
    <property type="match status" value="1"/>
</dbReference>
<dbReference type="SUPFAM" id="SSF82693">
    <property type="entry name" value="Multidrug efflux transporter AcrB pore domain, PN1, PN2, PC1 and PC2 subdomains"/>
    <property type="match status" value="1"/>
</dbReference>
<keyword evidence="1" id="KW-0472">Membrane</keyword>